<comment type="caution">
    <text evidence="7">The sequence shown here is derived from an EMBL/GenBank/DDBJ whole genome shotgun (WGS) entry which is preliminary data.</text>
</comment>
<evidence type="ECO:0000256" key="5">
    <source>
        <dbReference type="ARBA" id="ARBA00022840"/>
    </source>
</evidence>
<proteinExistence type="predicted"/>
<evidence type="ECO:0000256" key="4">
    <source>
        <dbReference type="ARBA" id="ARBA00022777"/>
    </source>
</evidence>
<keyword evidence="1" id="KW-0723">Serine/threonine-protein kinase</keyword>
<dbReference type="Proteomes" id="UP001359559">
    <property type="component" value="Unassembled WGS sequence"/>
</dbReference>
<keyword evidence="3" id="KW-0547">Nucleotide-binding</keyword>
<dbReference type="GO" id="GO:0004674">
    <property type="term" value="F:protein serine/threonine kinase activity"/>
    <property type="evidence" value="ECO:0007669"/>
    <property type="project" value="UniProtKB-KW"/>
</dbReference>
<dbReference type="InterPro" id="IPR051175">
    <property type="entry name" value="CLK_kinases"/>
</dbReference>
<protein>
    <submittedName>
        <fullName evidence="7">Uncharacterized protein</fullName>
    </submittedName>
</protein>
<evidence type="ECO:0000313" key="7">
    <source>
        <dbReference type="EMBL" id="KAK7301231.1"/>
    </source>
</evidence>
<dbReference type="GO" id="GO:0005634">
    <property type="term" value="C:nucleus"/>
    <property type="evidence" value="ECO:0007669"/>
    <property type="project" value="TreeGrafter"/>
</dbReference>
<keyword evidence="8" id="KW-1185">Reference proteome</keyword>
<dbReference type="AlphaFoldDB" id="A0AAN9JN91"/>
<evidence type="ECO:0000256" key="3">
    <source>
        <dbReference type="ARBA" id="ARBA00022741"/>
    </source>
</evidence>
<evidence type="ECO:0000313" key="8">
    <source>
        <dbReference type="Proteomes" id="UP001359559"/>
    </source>
</evidence>
<evidence type="ECO:0000256" key="2">
    <source>
        <dbReference type="ARBA" id="ARBA00022679"/>
    </source>
</evidence>
<dbReference type="Gene3D" id="1.10.510.10">
    <property type="entry name" value="Transferase(Phosphotransferase) domain 1"/>
    <property type="match status" value="1"/>
</dbReference>
<dbReference type="InterPro" id="IPR011009">
    <property type="entry name" value="Kinase-like_dom_sf"/>
</dbReference>
<evidence type="ECO:0000256" key="6">
    <source>
        <dbReference type="SAM" id="Phobius"/>
    </source>
</evidence>
<keyword evidence="6" id="KW-1133">Transmembrane helix</keyword>
<accession>A0AAN9JN91</accession>
<keyword evidence="5" id="KW-0067">ATP-binding</keyword>
<organism evidence="7 8">
    <name type="scientific">Clitoria ternatea</name>
    <name type="common">Butterfly pea</name>
    <dbReference type="NCBI Taxonomy" id="43366"/>
    <lineage>
        <taxon>Eukaryota</taxon>
        <taxon>Viridiplantae</taxon>
        <taxon>Streptophyta</taxon>
        <taxon>Embryophyta</taxon>
        <taxon>Tracheophyta</taxon>
        <taxon>Spermatophyta</taxon>
        <taxon>Magnoliopsida</taxon>
        <taxon>eudicotyledons</taxon>
        <taxon>Gunneridae</taxon>
        <taxon>Pentapetalae</taxon>
        <taxon>rosids</taxon>
        <taxon>fabids</taxon>
        <taxon>Fabales</taxon>
        <taxon>Fabaceae</taxon>
        <taxon>Papilionoideae</taxon>
        <taxon>50 kb inversion clade</taxon>
        <taxon>NPAAA clade</taxon>
        <taxon>indigoferoid/millettioid clade</taxon>
        <taxon>Phaseoleae</taxon>
        <taxon>Clitoria</taxon>
    </lineage>
</organism>
<dbReference type="SUPFAM" id="SSF56112">
    <property type="entry name" value="Protein kinase-like (PK-like)"/>
    <property type="match status" value="1"/>
</dbReference>
<keyword evidence="2" id="KW-0808">Transferase</keyword>
<keyword evidence="4" id="KW-0418">Kinase</keyword>
<dbReference type="EMBL" id="JAYKXN010000003">
    <property type="protein sequence ID" value="KAK7301231.1"/>
    <property type="molecule type" value="Genomic_DNA"/>
</dbReference>
<keyword evidence="6" id="KW-0812">Transmembrane</keyword>
<name>A0AAN9JN91_CLITE</name>
<feature type="transmembrane region" description="Helical" evidence="6">
    <location>
        <begin position="54"/>
        <end position="74"/>
    </location>
</feature>
<gene>
    <name evidence="7" type="ORF">RJT34_12092</name>
</gene>
<keyword evidence="6" id="KW-0472">Membrane</keyword>
<dbReference type="GO" id="GO:0005524">
    <property type="term" value="F:ATP binding"/>
    <property type="evidence" value="ECO:0007669"/>
    <property type="project" value="UniProtKB-KW"/>
</dbReference>
<sequence length="236" mass="26075">MQFRCLPKSSAIKLIDFGSTAFDNQNHSSIVSTRHYRAPEIILVVYIMSLVRSFRISLCLLVTLYCPGFLLLTLKGTEKYFKRGARLRWPEGAVSRESINAVKKLGHLKDGDVTKDHLMSFPNANVLSDRGSGMITLNAPAINTGGRDAAALKPSNLQSSERGATCNGICGNGTWVCQHVEKVRKSCKSYLGIRPKPQAFYKSITGHPQESLGNWILVLKTKAITRSNPLEEGEHD</sequence>
<evidence type="ECO:0000256" key="1">
    <source>
        <dbReference type="ARBA" id="ARBA00022527"/>
    </source>
</evidence>
<dbReference type="PANTHER" id="PTHR45646">
    <property type="entry name" value="SERINE/THREONINE-PROTEIN KINASE DOA-RELATED"/>
    <property type="match status" value="1"/>
</dbReference>
<dbReference type="PANTHER" id="PTHR45646:SF11">
    <property type="entry name" value="SERINE_THREONINE-PROTEIN KINASE DOA"/>
    <property type="match status" value="1"/>
</dbReference>
<reference evidence="7 8" key="1">
    <citation type="submission" date="2024-01" db="EMBL/GenBank/DDBJ databases">
        <title>The genomes of 5 underutilized Papilionoideae crops provide insights into root nodulation and disease resistance.</title>
        <authorList>
            <person name="Yuan L."/>
        </authorList>
    </citation>
    <scope>NUCLEOTIDE SEQUENCE [LARGE SCALE GENOMIC DNA]</scope>
    <source>
        <strain evidence="7">LY-2023</strain>
        <tissue evidence="7">Leaf</tissue>
    </source>
</reference>